<evidence type="ECO:0000256" key="1">
    <source>
        <dbReference type="ARBA" id="ARBA00004651"/>
    </source>
</evidence>
<evidence type="ECO:0000256" key="6">
    <source>
        <dbReference type="ARBA" id="ARBA00022989"/>
    </source>
</evidence>
<evidence type="ECO:0000313" key="11">
    <source>
        <dbReference type="Proteomes" id="UP000245921"/>
    </source>
</evidence>
<feature type="transmembrane region" description="Helical" evidence="8">
    <location>
        <begin position="246"/>
        <end position="263"/>
    </location>
</feature>
<evidence type="ECO:0000313" key="10">
    <source>
        <dbReference type="EMBL" id="PWJ90538.1"/>
    </source>
</evidence>
<keyword evidence="5 8" id="KW-0812">Transmembrane</keyword>
<feature type="transmembrane region" description="Helical" evidence="8">
    <location>
        <begin position="275"/>
        <end position="293"/>
    </location>
</feature>
<keyword evidence="11" id="KW-1185">Reference proteome</keyword>
<organism evidence="10 11">
    <name type="scientific">Oceanotoga teriensis</name>
    <dbReference type="NCBI Taxonomy" id="515440"/>
    <lineage>
        <taxon>Bacteria</taxon>
        <taxon>Thermotogati</taxon>
        <taxon>Thermotogota</taxon>
        <taxon>Thermotogae</taxon>
        <taxon>Petrotogales</taxon>
        <taxon>Petrotogaceae</taxon>
        <taxon>Oceanotoga</taxon>
    </lineage>
</organism>
<dbReference type="GO" id="GO:0015105">
    <property type="term" value="F:arsenite transmembrane transporter activity"/>
    <property type="evidence" value="ECO:0007669"/>
    <property type="project" value="InterPro"/>
</dbReference>
<feature type="transmembrane region" description="Helical" evidence="8">
    <location>
        <begin position="52"/>
        <end position="71"/>
    </location>
</feature>
<feature type="transmembrane region" description="Helical" evidence="8">
    <location>
        <begin position="176"/>
        <end position="196"/>
    </location>
</feature>
<keyword evidence="3" id="KW-0813">Transport</keyword>
<sequence>MFYEIVSIGVFIFVMIAIITHKINRTTASMLGALIVIIIGVFEDQMDAFTDYIDFNTIFLLLGMMIFVNVLKKRNIFTFIGVYTLKKVGHSVKSLYFILILLVALISSVIDNVTTILIFIPISLAICDSLDLEYFPLILAEIFASNIGGTATIIGDPPNIMIASAADISFVDFSKVMFPLSLINLLALVGFVFFVFRKELNKKIESKVIDSMEFESLIENKKEFVLSFILLILVILLFVFQHQLNLEACIIAMIAAFFSLFLLERHDIDHILKEVEWESILFFMGLFIITGALEETGVLSFLADKLIGLTSLSSDVFLGLLLIISSSISGFLDNIPFTAAVIPVIENLIKLSPKINFNIWYYLSAGACVGGNMTSIGASANIIALALLYQFKGMKVSFGRFLKYGFFIVLINIIISYIYFKIIF</sequence>
<dbReference type="InterPro" id="IPR004680">
    <property type="entry name" value="Cit_transptr-like_dom"/>
</dbReference>
<protein>
    <submittedName>
        <fullName evidence="10">Tyrosine transporter P-protein</fullName>
    </submittedName>
</protein>
<evidence type="ECO:0000259" key="9">
    <source>
        <dbReference type="Pfam" id="PF03600"/>
    </source>
</evidence>
<name>A0AA45HI57_9BACT</name>
<dbReference type="CDD" id="cd01116">
    <property type="entry name" value="P_permease"/>
    <property type="match status" value="1"/>
</dbReference>
<keyword evidence="7 8" id="KW-0472">Membrane</keyword>
<evidence type="ECO:0000256" key="2">
    <source>
        <dbReference type="ARBA" id="ARBA00009843"/>
    </source>
</evidence>
<accession>A0AA45HI57</accession>
<feature type="transmembrane region" description="Helical" evidence="8">
    <location>
        <begin position="224"/>
        <end position="240"/>
    </location>
</feature>
<dbReference type="EMBL" id="QGGI01000012">
    <property type="protein sequence ID" value="PWJ90538.1"/>
    <property type="molecule type" value="Genomic_DNA"/>
</dbReference>
<proteinExistence type="inferred from homology"/>
<dbReference type="RefSeq" id="WP_109605116.1">
    <property type="nucleotide sequence ID" value="NZ_QGGI01000012.1"/>
</dbReference>
<evidence type="ECO:0000256" key="4">
    <source>
        <dbReference type="ARBA" id="ARBA00022475"/>
    </source>
</evidence>
<dbReference type="AlphaFoldDB" id="A0AA45HI57"/>
<dbReference type="PANTHER" id="PTHR43568:SF1">
    <property type="entry name" value="P PROTEIN"/>
    <property type="match status" value="1"/>
</dbReference>
<dbReference type="InterPro" id="IPR051475">
    <property type="entry name" value="Diverse_Ion_Transporter"/>
</dbReference>
<feature type="domain" description="Citrate transporter-like" evidence="9">
    <location>
        <begin position="15"/>
        <end position="351"/>
    </location>
</feature>
<gene>
    <name evidence="10" type="ORF">C7380_1126</name>
</gene>
<dbReference type="Pfam" id="PF03600">
    <property type="entry name" value="CitMHS"/>
    <property type="match status" value="1"/>
</dbReference>
<feature type="transmembrane region" description="Helical" evidence="8">
    <location>
        <begin position="401"/>
        <end position="420"/>
    </location>
</feature>
<dbReference type="PRINTS" id="PR00758">
    <property type="entry name" value="ARSENICPUMP"/>
</dbReference>
<evidence type="ECO:0000256" key="7">
    <source>
        <dbReference type="ARBA" id="ARBA00023136"/>
    </source>
</evidence>
<comment type="subcellular location">
    <subcellularLocation>
        <location evidence="1">Cell membrane</location>
        <topology evidence="1">Multi-pass membrane protein</topology>
    </subcellularLocation>
</comment>
<evidence type="ECO:0000256" key="8">
    <source>
        <dbReference type="SAM" id="Phobius"/>
    </source>
</evidence>
<comment type="similarity">
    <text evidence="2">Belongs to the CitM (TC 2.A.11) transporter family.</text>
</comment>
<dbReference type="GO" id="GO:0005886">
    <property type="term" value="C:plasma membrane"/>
    <property type="evidence" value="ECO:0007669"/>
    <property type="project" value="UniProtKB-SubCell"/>
</dbReference>
<feature type="transmembrane region" description="Helical" evidence="8">
    <location>
        <begin position="95"/>
        <end position="126"/>
    </location>
</feature>
<dbReference type="Proteomes" id="UP000245921">
    <property type="component" value="Unassembled WGS sequence"/>
</dbReference>
<feature type="transmembrane region" description="Helical" evidence="8">
    <location>
        <begin position="30"/>
        <end position="46"/>
    </location>
</feature>
<evidence type="ECO:0000256" key="3">
    <source>
        <dbReference type="ARBA" id="ARBA00022448"/>
    </source>
</evidence>
<reference evidence="10 11" key="1">
    <citation type="submission" date="2018-05" db="EMBL/GenBank/DDBJ databases">
        <title>Genomic Encyclopedia of Type Strains, Phase IV (KMG-IV): sequencing the most valuable type-strain genomes for metagenomic binning, comparative biology and taxonomic classification.</title>
        <authorList>
            <person name="Goeker M."/>
        </authorList>
    </citation>
    <scope>NUCLEOTIDE SEQUENCE [LARGE SCALE GENOMIC DNA]</scope>
    <source>
        <strain evidence="10 11">DSM 24906</strain>
    </source>
</reference>
<dbReference type="PANTHER" id="PTHR43568">
    <property type="entry name" value="P PROTEIN"/>
    <property type="match status" value="1"/>
</dbReference>
<comment type="caution">
    <text evidence="10">The sequence shown here is derived from an EMBL/GenBank/DDBJ whole genome shotgun (WGS) entry which is preliminary data.</text>
</comment>
<dbReference type="InterPro" id="IPR000802">
    <property type="entry name" value="Arsenical_pump_ArsB"/>
</dbReference>
<feature type="transmembrane region" description="Helical" evidence="8">
    <location>
        <begin position="6"/>
        <end position="23"/>
    </location>
</feature>
<feature type="transmembrane region" description="Helical" evidence="8">
    <location>
        <begin position="361"/>
        <end position="389"/>
    </location>
</feature>
<keyword evidence="4" id="KW-1003">Cell membrane</keyword>
<keyword evidence="6 8" id="KW-1133">Transmembrane helix</keyword>
<evidence type="ECO:0000256" key="5">
    <source>
        <dbReference type="ARBA" id="ARBA00022692"/>
    </source>
</evidence>